<keyword evidence="1 7" id="KW-1003">Cell membrane</keyword>
<dbReference type="Proteomes" id="UP000266389">
    <property type="component" value="Unassembled WGS sequence"/>
</dbReference>
<comment type="function">
    <text evidence="7">Functions as a peptidoglycan terminase that cleaves nascent peptidoglycan strands endolytically to terminate their elongation.</text>
</comment>
<feature type="site" description="Important for catalytic activity" evidence="7">
    <location>
        <position position="222"/>
    </location>
</feature>
<keyword evidence="3 7" id="KW-1133">Transmembrane helix</keyword>
<sequence>MRIFWRVASKLLFLLFMLGTVALGFAYMYLFKSSLNSVRYEQPKLVKIHRNMTFTQIVNELQKEGVIKQTWPLLIVARFMPELTIIKPGRYYIPSGMTSVELLRFMHTRKQDEAKVRIPEASRGPQVAQIIAQNLDVDSASFMKAFTDKELLRELDVDAPSFEGYFLANTYSLPWSWTAEDVIRFFVKEFRKVFNDTLRELARKRGLTEVEVITLASIVEAETSLASERPLIAGVYLNRLERGMLLQADPTFIYAAILENDYDGNPNNPKHRKRDSPYNTYLYRGLPPGPIGNPTKESILAVLYPAKTKYLFFVATGYGGHRFAETAEQHAANVALYYARRQQVRDSLKSAAQQALEE</sequence>
<evidence type="ECO:0000256" key="1">
    <source>
        <dbReference type="ARBA" id="ARBA00022475"/>
    </source>
</evidence>
<dbReference type="InterPro" id="IPR003770">
    <property type="entry name" value="MLTG-like"/>
</dbReference>
<keyword evidence="5 7" id="KW-0456">Lyase</keyword>
<evidence type="ECO:0000256" key="4">
    <source>
        <dbReference type="ARBA" id="ARBA00023136"/>
    </source>
</evidence>
<keyword evidence="6 7" id="KW-0961">Cell wall biogenesis/degradation</keyword>
<name>A0A395LZX2_9BACT</name>
<dbReference type="Gene3D" id="3.30.1490.480">
    <property type="entry name" value="Endolytic murein transglycosylase"/>
    <property type="match status" value="1"/>
</dbReference>
<reference evidence="8 9" key="1">
    <citation type="journal article" date="2011" name="ISME J.">
        <title>Community ecology of hot spring cyanobacterial mats: predominant populations and their functional potential.</title>
        <authorList>
            <person name="Klatt C.G."/>
            <person name="Wood J.M."/>
            <person name="Rusch D.B."/>
            <person name="Bateson M.M."/>
            <person name="Hamamura N."/>
            <person name="Heidelberg J.F."/>
            <person name="Grossman A.R."/>
            <person name="Bhaya D."/>
            <person name="Cohan F.M."/>
            <person name="Kuhl M."/>
            <person name="Bryant D.A."/>
            <person name="Ward D.M."/>
        </authorList>
    </citation>
    <scope>NUCLEOTIDE SEQUENCE [LARGE SCALE GENOMIC DNA]</scope>
    <source>
        <strain evidence="8">OS</strain>
    </source>
</reference>
<dbReference type="EMBL" id="PHFL01000049">
    <property type="protein sequence ID" value="RFM24056.1"/>
    <property type="molecule type" value="Genomic_DNA"/>
</dbReference>
<comment type="similarity">
    <text evidence="7">Belongs to the transglycosylase MltG family.</text>
</comment>
<evidence type="ECO:0000256" key="5">
    <source>
        <dbReference type="ARBA" id="ARBA00023239"/>
    </source>
</evidence>
<dbReference type="GO" id="GO:0071555">
    <property type="term" value="P:cell wall organization"/>
    <property type="evidence" value="ECO:0007669"/>
    <property type="project" value="UniProtKB-KW"/>
</dbReference>
<keyword evidence="2 7" id="KW-0812">Transmembrane</keyword>
<evidence type="ECO:0000256" key="7">
    <source>
        <dbReference type="HAMAP-Rule" id="MF_02065"/>
    </source>
</evidence>
<dbReference type="EC" id="4.2.2.29" evidence="7"/>
<dbReference type="GO" id="GO:0008932">
    <property type="term" value="F:lytic endotransglycosylase activity"/>
    <property type="evidence" value="ECO:0007669"/>
    <property type="project" value="UniProtKB-UniRule"/>
</dbReference>
<organism evidence="8 9">
    <name type="scientific">Candidatus Thermochlorobacter aerophilus</name>
    <dbReference type="NCBI Taxonomy" id="1868324"/>
    <lineage>
        <taxon>Bacteria</taxon>
        <taxon>Pseudomonadati</taxon>
        <taxon>Chlorobiota</taxon>
        <taxon>Chlorobiia</taxon>
        <taxon>Chlorobiales</taxon>
        <taxon>Candidatus Thermochlorobacteriaceae</taxon>
        <taxon>Candidatus Thermochlorobacter</taxon>
    </lineage>
</organism>
<evidence type="ECO:0000313" key="9">
    <source>
        <dbReference type="Proteomes" id="UP000266389"/>
    </source>
</evidence>
<gene>
    <name evidence="7 8" type="primary">mltG</name>
    <name evidence="8" type="ORF">D0433_08125</name>
</gene>
<dbReference type="AlphaFoldDB" id="A0A395LZX2"/>
<proteinExistence type="inferred from homology"/>
<dbReference type="GO" id="GO:0009252">
    <property type="term" value="P:peptidoglycan biosynthetic process"/>
    <property type="evidence" value="ECO:0007669"/>
    <property type="project" value="UniProtKB-UniRule"/>
</dbReference>
<dbReference type="HAMAP" id="MF_02065">
    <property type="entry name" value="MltG"/>
    <property type="match status" value="1"/>
</dbReference>
<comment type="caution">
    <text evidence="8">The sequence shown here is derived from an EMBL/GenBank/DDBJ whole genome shotgun (WGS) entry which is preliminary data.</text>
</comment>
<evidence type="ECO:0000256" key="3">
    <source>
        <dbReference type="ARBA" id="ARBA00022989"/>
    </source>
</evidence>
<dbReference type="Pfam" id="PF02618">
    <property type="entry name" value="YceG"/>
    <property type="match status" value="1"/>
</dbReference>
<dbReference type="NCBIfam" id="TIGR00247">
    <property type="entry name" value="endolytic transglycosylase MltG"/>
    <property type="match status" value="1"/>
</dbReference>
<keyword evidence="4 7" id="KW-0472">Membrane</keyword>
<dbReference type="CDD" id="cd08010">
    <property type="entry name" value="MltG_like"/>
    <property type="match status" value="1"/>
</dbReference>
<accession>A0A395LZX2</accession>
<dbReference type="Gene3D" id="3.30.160.60">
    <property type="entry name" value="Classic Zinc Finger"/>
    <property type="match status" value="1"/>
</dbReference>
<comment type="catalytic activity">
    <reaction evidence="7">
        <text>a peptidoglycan chain = a peptidoglycan chain with N-acetyl-1,6-anhydromuramyl-[peptide] at the reducing end + a peptidoglycan chain with N-acetylglucosamine at the non-reducing end.</text>
        <dbReference type="EC" id="4.2.2.29"/>
    </reaction>
</comment>
<protein>
    <recommendedName>
        <fullName evidence="7">Endolytic murein transglycosylase</fullName>
        <ecNumber evidence="7">4.2.2.29</ecNumber>
    </recommendedName>
    <alternativeName>
        <fullName evidence="7">Peptidoglycan lytic transglycosylase</fullName>
    </alternativeName>
    <alternativeName>
        <fullName evidence="7">Peptidoglycan polymerization terminase</fullName>
    </alternativeName>
</protein>
<evidence type="ECO:0000256" key="2">
    <source>
        <dbReference type="ARBA" id="ARBA00022692"/>
    </source>
</evidence>
<dbReference type="PANTHER" id="PTHR30518">
    <property type="entry name" value="ENDOLYTIC MUREIN TRANSGLYCOSYLASE"/>
    <property type="match status" value="1"/>
</dbReference>
<dbReference type="PANTHER" id="PTHR30518:SF2">
    <property type="entry name" value="ENDOLYTIC MUREIN TRANSGLYCOSYLASE"/>
    <property type="match status" value="1"/>
</dbReference>
<evidence type="ECO:0000313" key="8">
    <source>
        <dbReference type="EMBL" id="RFM24056.1"/>
    </source>
</evidence>
<dbReference type="GO" id="GO:0005886">
    <property type="term" value="C:plasma membrane"/>
    <property type="evidence" value="ECO:0007669"/>
    <property type="project" value="UniProtKB-UniRule"/>
</dbReference>
<evidence type="ECO:0000256" key="6">
    <source>
        <dbReference type="ARBA" id="ARBA00023316"/>
    </source>
</evidence>